<accession>A0A6G1HI22</accession>
<dbReference type="AlphaFoldDB" id="A0A6G1HI22"/>
<dbReference type="Proteomes" id="UP000799640">
    <property type="component" value="Unassembled WGS sequence"/>
</dbReference>
<dbReference type="EMBL" id="ML996715">
    <property type="protein sequence ID" value="KAF2395509.1"/>
    <property type="molecule type" value="Genomic_DNA"/>
</dbReference>
<dbReference type="OrthoDB" id="448427at2759"/>
<evidence type="ECO:0000313" key="2">
    <source>
        <dbReference type="EMBL" id="KAF2395509.1"/>
    </source>
</evidence>
<reference evidence="2" key="1">
    <citation type="journal article" date="2020" name="Stud. Mycol.">
        <title>101 Dothideomycetes genomes: a test case for predicting lifestyles and emergence of pathogens.</title>
        <authorList>
            <person name="Haridas S."/>
            <person name="Albert R."/>
            <person name="Binder M."/>
            <person name="Bloem J."/>
            <person name="Labutti K."/>
            <person name="Salamov A."/>
            <person name="Andreopoulos B."/>
            <person name="Baker S."/>
            <person name="Barry K."/>
            <person name="Bills G."/>
            <person name="Bluhm B."/>
            <person name="Cannon C."/>
            <person name="Castanera R."/>
            <person name="Culley D."/>
            <person name="Daum C."/>
            <person name="Ezra D."/>
            <person name="Gonzalez J."/>
            <person name="Henrissat B."/>
            <person name="Kuo A."/>
            <person name="Liang C."/>
            <person name="Lipzen A."/>
            <person name="Lutzoni F."/>
            <person name="Magnuson J."/>
            <person name="Mondo S."/>
            <person name="Nolan M."/>
            <person name="Ohm R."/>
            <person name="Pangilinan J."/>
            <person name="Park H.-J."/>
            <person name="Ramirez L."/>
            <person name="Alfaro M."/>
            <person name="Sun H."/>
            <person name="Tritt A."/>
            <person name="Yoshinaga Y."/>
            <person name="Zwiers L.-H."/>
            <person name="Turgeon B."/>
            <person name="Goodwin S."/>
            <person name="Spatafora J."/>
            <person name="Crous P."/>
            <person name="Grigoriev I."/>
        </authorList>
    </citation>
    <scope>NUCLEOTIDE SEQUENCE</scope>
    <source>
        <strain evidence="2">CBS 262.69</strain>
    </source>
</reference>
<feature type="compositionally biased region" description="Polar residues" evidence="1">
    <location>
        <begin position="58"/>
        <end position="67"/>
    </location>
</feature>
<sequence length="92" mass="9683">MAITAAQVKKDASPCTRTIAYPFWFGGSASCFAACVTHPLDLGAPPLTRSLPLGASPSHLNPLTPHSQSPPPNSTPWHAPQHGANVPAHRRL</sequence>
<proteinExistence type="predicted"/>
<name>A0A6G1HI22_9PEZI</name>
<feature type="region of interest" description="Disordered" evidence="1">
    <location>
        <begin position="46"/>
        <end position="92"/>
    </location>
</feature>
<evidence type="ECO:0000256" key="1">
    <source>
        <dbReference type="SAM" id="MobiDB-lite"/>
    </source>
</evidence>
<keyword evidence="3" id="KW-1185">Reference proteome</keyword>
<organism evidence="2 3">
    <name type="scientific">Trichodelitschia bisporula</name>
    <dbReference type="NCBI Taxonomy" id="703511"/>
    <lineage>
        <taxon>Eukaryota</taxon>
        <taxon>Fungi</taxon>
        <taxon>Dikarya</taxon>
        <taxon>Ascomycota</taxon>
        <taxon>Pezizomycotina</taxon>
        <taxon>Dothideomycetes</taxon>
        <taxon>Dothideomycetes incertae sedis</taxon>
        <taxon>Phaeotrichales</taxon>
        <taxon>Phaeotrichaceae</taxon>
        <taxon>Trichodelitschia</taxon>
    </lineage>
</organism>
<gene>
    <name evidence="2" type="ORF">EJ06DRAFT_534922</name>
</gene>
<evidence type="ECO:0000313" key="3">
    <source>
        <dbReference type="Proteomes" id="UP000799640"/>
    </source>
</evidence>
<protein>
    <submittedName>
        <fullName evidence="2">Uncharacterized protein</fullName>
    </submittedName>
</protein>